<dbReference type="Pfam" id="PF01509">
    <property type="entry name" value="TruB_N"/>
    <property type="match status" value="1"/>
</dbReference>
<gene>
    <name evidence="5" type="primary">truB</name>
    <name evidence="8" type="ORF">HY3_07195</name>
</gene>
<dbReference type="eggNOG" id="COG0130">
    <property type="taxonomic scope" value="Bacteria"/>
</dbReference>
<dbReference type="InterPro" id="IPR020103">
    <property type="entry name" value="PsdUridine_synth_cat_dom_sf"/>
</dbReference>
<dbReference type="GO" id="GO:0003723">
    <property type="term" value="F:RNA binding"/>
    <property type="evidence" value="ECO:0007669"/>
    <property type="project" value="InterPro"/>
</dbReference>
<dbReference type="PANTHER" id="PTHR13767:SF2">
    <property type="entry name" value="PSEUDOURIDYLATE SYNTHASE TRUB1"/>
    <property type="match status" value="1"/>
</dbReference>
<dbReference type="HAMAP" id="MF_01080">
    <property type="entry name" value="TruB_bact"/>
    <property type="match status" value="1"/>
</dbReference>
<dbReference type="Proteomes" id="UP000249123">
    <property type="component" value="Unassembled WGS sequence"/>
</dbReference>
<dbReference type="NCBIfam" id="TIGR00431">
    <property type="entry name" value="TruB"/>
    <property type="match status" value="1"/>
</dbReference>
<dbReference type="Gene3D" id="3.30.2350.10">
    <property type="entry name" value="Pseudouridine synthase"/>
    <property type="match status" value="1"/>
</dbReference>
<organism evidence="8 9">
    <name type="scientific">Hyphomonas pacifica</name>
    <dbReference type="NCBI Taxonomy" id="1280941"/>
    <lineage>
        <taxon>Bacteria</taxon>
        <taxon>Pseudomonadati</taxon>
        <taxon>Pseudomonadota</taxon>
        <taxon>Alphaproteobacteria</taxon>
        <taxon>Hyphomonadales</taxon>
        <taxon>Hyphomonadaceae</taxon>
        <taxon>Hyphomonas</taxon>
    </lineage>
</organism>
<feature type="domain" description="Pseudouridine synthase II N-terminal" evidence="6">
    <location>
        <begin position="34"/>
        <end position="182"/>
    </location>
</feature>
<dbReference type="OrthoDB" id="9802309at2"/>
<dbReference type="SUPFAM" id="SSF55120">
    <property type="entry name" value="Pseudouridine synthase"/>
    <property type="match status" value="1"/>
</dbReference>
<feature type="domain" description="tRNA pseudouridylate synthase B C-terminal" evidence="7">
    <location>
        <begin position="183"/>
        <end position="241"/>
    </location>
</feature>
<dbReference type="InterPro" id="IPR014780">
    <property type="entry name" value="tRNA_psdUridine_synth_TruB"/>
</dbReference>
<accession>A0A328JPF7</accession>
<dbReference type="Pfam" id="PF16198">
    <property type="entry name" value="TruB_C_2"/>
    <property type="match status" value="1"/>
</dbReference>
<comment type="function">
    <text evidence="5">Responsible for synthesis of pseudouridine from uracil-55 in the psi GC loop of transfer RNAs.</text>
</comment>
<keyword evidence="4 5" id="KW-0413">Isomerase</keyword>
<feature type="active site" description="Nucleophile" evidence="5">
    <location>
        <position position="49"/>
    </location>
</feature>
<evidence type="ECO:0000259" key="6">
    <source>
        <dbReference type="Pfam" id="PF01509"/>
    </source>
</evidence>
<comment type="catalytic activity">
    <reaction evidence="1 5">
        <text>uridine(55) in tRNA = pseudouridine(55) in tRNA</text>
        <dbReference type="Rhea" id="RHEA:42532"/>
        <dbReference type="Rhea" id="RHEA-COMP:10101"/>
        <dbReference type="Rhea" id="RHEA-COMP:10102"/>
        <dbReference type="ChEBI" id="CHEBI:65314"/>
        <dbReference type="ChEBI" id="CHEBI:65315"/>
        <dbReference type="EC" id="5.4.99.25"/>
    </reaction>
</comment>
<evidence type="ECO:0000259" key="7">
    <source>
        <dbReference type="Pfam" id="PF16198"/>
    </source>
</evidence>
<comment type="caution">
    <text evidence="8">The sequence shown here is derived from an EMBL/GenBank/DDBJ whole genome shotgun (WGS) entry which is preliminary data.</text>
</comment>
<dbReference type="RefSeq" id="WP_034829357.1">
    <property type="nucleotide sequence ID" value="NZ_AWFA01000078.1"/>
</dbReference>
<dbReference type="PANTHER" id="PTHR13767">
    <property type="entry name" value="TRNA-PSEUDOURIDINE SYNTHASE"/>
    <property type="match status" value="1"/>
</dbReference>
<evidence type="ECO:0000313" key="9">
    <source>
        <dbReference type="Proteomes" id="UP000249123"/>
    </source>
</evidence>
<dbReference type="InterPro" id="IPR002501">
    <property type="entry name" value="PsdUridine_synth_N"/>
</dbReference>
<dbReference type="CDD" id="cd02573">
    <property type="entry name" value="PseudoU_synth_EcTruB"/>
    <property type="match status" value="1"/>
</dbReference>
<accession>A0A062TNC6</accession>
<name>A0A062TNC6_9PROT</name>
<dbReference type="AlphaFoldDB" id="A0A062TNC6"/>
<dbReference type="InterPro" id="IPR032819">
    <property type="entry name" value="TruB_C"/>
</dbReference>
<comment type="similarity">
    <text evidence="2 5">Belongs to the pseudouridine synthase TruB family. Type 1 subfamily.</text>
</comment>
<evidence type="ECO:0000256" key="5">
    <source>
        <dbReference type="HAMAP-Rule" id="MF_01080"/>
    </source>
</evidence>
<keyword evidence="9" id="KW-1185">Reference proteome</keyword>
<proteinExistence type="inferred from homology"/>
<reference evidence="8 9" key="1">
    <citation type="submission" date="2013-04" db="EMBL/GenBank/DDBJ databases">
        <title>Hyphomonas sp. T24B3 Genome Sequencing.</title>
        <authorList>
            <person name="Lai Q."/>
            <person name="Shao Z."/>
        </authorList>
    </citation>
    <scope>NUCLEOTIDE SEQUENCE [LARGE SCALE GENOMIC DNA]</scope>
    <source>
        <strain evidence="8 9">T24B3</strain>
    </source>
</reference>
<dbReference type="GO" id="GO:0160148">
    <property type="term" value="F:tRNA pseudouridine(55) synthase activity"/>
    <property type="evidence" value="ECO:0007669"/>
    <property type="project" value="UniProtKB-EC"/>
</dbReference>
<evidence type="ECO:0000256" key="2">
    <source>
        <dbReference type="ARBA" id="ARBA00005642"/>
    </source>
</evidence>
<sequence length="314" mass="34776">MARQRKRKGDPISGWLNLFKPVDMTSTQAVAILKRKYNAQKVGHGGTLDPLADGILPIAFGEATKTVQWAMDAEKEYVFTIRWGVSTESQDAEGEITATSDTRPTREQVEELLKDYLGTIEQVPPKFSAIKVDGQRAYDLARDGEDFELTSREVQVYEAAVIGMPDADHTVIHVTSGKGFYVRAMARDLACDLGCEGHISQLRRTRVGVFGAPQAVPMSRIEETEDKEELLSLLQPVHAILEDIPQIDISRDEAREIRQGRAIVLLPHIVEQWREAAAGAEEYDRAAIAICSGKAVAMGDVRAGRFEPSRVFVN</sequence>
<evidence type="ECO:0000256" key="3">
    <source>
        <dbReference type="ARBA" id="ARBA00022694"/>
    </source>
</evidence>
<evidence type="ECO:0000256" key="1">
    <source>
        <dbReference type="ARBA" id="ARBA00000385"/>
    </source>
</evidence>
<dbReference type="GO" id="GO:0031119">
    <property type="term" value="P:tRNA pseudouridine synthesis"/>
    <property type="evidence" value="ECO:0007669"/>
    <property type="project" value="UniProtKB-UniRule"/>
</dbReference>
<dbReference type="GO" id="GO:1990481">
    <property type="term" value="P:mRNA pseudouridine synthesis"/>
    <property type="evidence" value="ECO:0007669"/>
    <property type="project" value="TreeGrafter"/>
</dbReference>
<dbReference type="STRING" id="1280941.HY2_06225"/>
<evidence type="ECO:0000256" key="4">
    <source>
        <dbReference type="ARBA" id="ARBA00023235"/>
    </source>
</evidence>
<keyword evidence="3 5" id="KW-0819">tRNA processing</keyword>
<evidence type="ECO:0000313" key="8">
    <source>
        <dbReference type="EMBL" id="RAN35875.1"/>
    </source>
</evidence>
<dbReference type="EC" id="5.4.99.25" evidence="5"/>
<dbReference type="EMBL" id="AWFB01000002">
    <property type="protein sequence ID" value="RAN35875.1"/>
    <property type="molecule type" value="Genomic_DNA"/>
</dbReference>
<protein>
    <recommendedName>
        <fullName evidence="5">tRNA pseudouridine synthase B</fullName>
        <ecNumber evidence="5">5.4.99.25</ecNumber>
    </recommendedName>
    <alternativeName>
        <fullName evidence="5">tRNA pseudouridine(55) synthase</fullName>
        <shortName evidence="5">Psi55 synthase</shortName>
    </alternativeName>
    <alternativeName>
        <fullName evidence="5">tRNA pseudouridylate synthase</fullName>
    </alternativeName>
    <alternativeName>
        <fullName evidence="5">tRNA-uridine isomerase</fullName>
    </alternativeName>
</protein>